<dbReference type="EMBL" id="MN739379">
    <property type="protein sequence ID" value="QHT01591.1"/>
    <property type="molecule type" value="Genomic_DNA"/>
</dbReference>
<name>A0A6C0CAY4_9ZZZZ</name>
<feature type="compositionally biased region" description="Basic residues" evidence="1">
    <location>
        <begin position="1"/>
        <end position="13"/>
    </location>
</feature>
<accession>A0A6C0CAY4</accession>
<protein>
    <submittedName>
        <fullName evidence="2">Uncharacterized protein</fullName>
    </submittedName>
</protein>
<evidence type="ECO:0000313" key="2">
    <source>
        <dbReference type="EMBL" id="QHT01591.1"/>
    </source>
</evidence>
<sequence length="198" mass="22283">MPKPYKKKTRTKNAKANAKANAGHVSARARELLAAIEATLIQNHAQLAQSIARIAPILVLKSTQYKAFINSVTTSYEYKRKNIPSILLTMLAQSSTVLQRVNHLLKFHNEAGFLQDELGRRGLNAISAFIELTLTSMEELEETMRDYTQNALADYRGAQLGIETQPNMRNITTRYTDAIVRPARTTRAQALTRRIRSI</sequence>
<reference evidence="2" key="1">
    <citation type="journal article" date="2020" name="Nature">
        <title>Giant virus diversity and host interactions through global metagenomics.</title>
        <authorList>
            <person name="Schulz F."/>
            <person name="Roux S."/>
            <person name="Paez-Espino D."/>
            <person name="Jungbluth S."/>
            <person name="Walsh D.A."/>
            <person name="Denef V.J."/>
            <person name="McMahon K.D."/>
            <person name="Konstantinidis K.T."/>
            <person name="Eloe-Fadrosh E.A."/>
            <person name="Kyrpides N.C."/>
            <person name="Woyke T."/>
        </authorList>
    </citation>
    <scope>NUCLEOTIDE SEQUENCE</scope>
    <source>
        <strain evidence="2">GVMAG-M-3300020523-10</strain>
    </source>
</reference>
<proteinExistence type="predicted"/>
<organism evidence="2">
    <name type="scientific">viral metagenome</name>
    <dbReference type="NCBI Taxonomy" id="1070528"/>
    <lineage>
        <taxon>unclassified sequences</taxon>
        <taxon>metagenomes</taxon>
        <taxon>organismal metagenomes</taxon>
    </lineage>
</organism>
<evidence type="ECO:0000256" key="1">
    <source>
        <dbReference type="SAM" id="MobiDB-lite"/>
    </source>
</evidence>
<dbReference type="AlphaFoldDB" id="A0A6C0CAY4"/>
<feature type="region of interest" description="Disordered" evidence="1">
    <location>
        <begin position="1"/>
        <end position="22"/>
    </location>
</feature>